<sequence length="200" mass="21496">MTYVEDFLSEASKIAQLIDVNSIERLVDVISDVKGRNGRVFFAGSGGGAGHASHATCDFRKLLGIESYCISDNVSELTARINDQSWEECYVEWLKASRFSSNDAVFVFSVGGGDAARKVSMQLVRVVDYANSIGASVVGVVGRDGGHLGENSTASVIIPTVNDATVTTQVEGFQAVIWHLIVGHPKVIESKPVWESITSK</sequence>
<dbReference type="STRING" id="1280514.AXFE_24170"/>
<dbReference type="PANTHER" id="PTHR30390">
    <property type="entry name" value="SEDOHEPTULOSE 7-PHOSPHATE ISOMERASE / DNAA INITIATOR-ASSOCIATING FACTOR FOR REPLICATION INITIATION"/>
    <property type="match status" value="1"/>
</dbReference>
<dbReference type="Proteomes" id="UP000032360">
    <property type="component" value="Unassembled WGS sequence"/>
</dbReference>
<keyword evidence="2" id="KW-0413">Isomerase</keyword>
<reference evidence="2 3" key="1">
    <citation type="submission" date="2015-01" db="EMBL/GenBank/DDBJ databases">
        <title>Draft genome of the acidophilic iron oxidizer Acidithrix ferrooxidans strain Py-F3.</title>
        <authorList>
            <person name="Poehlein A."/>
            <person name="Eisen S."/>
            <person name="Schloemann M."/>
            <person name="Johnson B.D."/>
            <person name="Daniel R."/>
            <person name="Muehling M."/>
        </authorList>
    </citation>
    <scope>NUCLEOTIDE SEQUENCE [LARGE SCALE GENOMIC DNA]</scope>
    <source>
        <strain evidence="2 3">Py-F3</strain>
    </source>
</reference>
<evidence type="ECO:0000313" key="2">
    <source>
        <dbReference type="EMBL" id="KJF16752.1"/>
    </source>
</evidence>
<dbReference type="InterPro" id="IPR050099">
    <property type="entry name" value="SIS_GmhA/DiaA_subfam"/>
</dbReference>
<dbReference type="AlphaFoldDB" id="A0A0D8HG17"/>
<dbReference type="GO" id="GO:1901135">
    <property type="term" value="P:carbohydrate derivative metabolic process"/>
    <property type="evidence" value="ECO:0007669"/>
    <property type="project" value="InterPro"/>
</dbReference>
<dbReference type="SUPFAM" id="SSF53697">
    <property type="entry name" value="SIS domain"/>
    <property type="match status" value="1"/>
</dbReference>
<name>A0A0D8HG17_9ACTN</name>
<dbReference type="RefSeq" id="WP_052606078.1">
    <property type="nucleotide sequence ID" value="NZ_JXYS01000075.1"/>
</dbReference>
<gene>
    <name evidence="2" type="primary">gmhA</name>
    <name evidence="2" type="ORF">AXFE_24170</name>
</gene>
<evidence type="ECO:0000313" key="3">
    <source>
        <dbReference type="Proteomes" id="UP000032360"/>
    </source>
</evidence>
<protein>
    <submittedName>
        <fullName evidence="2">Phosphoheptose isomerase</fullName>
        <ecNumber evidence="2">5.3.1.28</ecNumber>
    </submittedName>
</protein>
<dbReference type="Pfam" id="PF13580">
    <property type="entry name" value="SIS_2"/>
    <property type="match status" value="1"/>
</dbReference>
<dbReference type="Gene3D" id="3.40.50.10490">
    <property type="entry name" value="Glucose-6-phosphate isomerase like protein, domain 1"/>
    <property type="match status" value="1"/>
</dbReference>
<proteinExistence type="predicted"/>
<dbReference type="GO" id="GO:0016853">
    <property type="term" value="F:isomerase activity"/>
    <property type="evidence" value="ECO:0007669"/>
    <property type="project" value="UniProtKB-KW"/>
</dbReference>
<dbReference type="InterPro" id="IPR001347">
    <property type="entry name" value="SIS_dom"/>
</dbReference>
<dbReference type="EMBL" id="JXYS01000075">
    <property type="protein sequence ID" value="KJF16752.1"/>
    <property type="molecule type" value="Genomic_DNA"/>
</dbReference>
<evidence type="ECO:0000259" key="1">
    <source>
        <dbReference type="PROSITE" id="PS51464"/>
    </source>
</evidence>
<dbReference type="InterPro" id="IPR046348">
    <property type="entry name" value="SIS_dom_sf"/>
</dbReference>
<comment type="caution">
    <text evidence="2">The sequence shown here is derived from an EMBL/GenBank/DDBJ whole genome shotgun (WGS) entry which is preliminary data.</text>
</comment>
<dbReference type="OrthoDB" id="9810929at2"/>
<keyword evidence="3" id="KW-1185">Reference proteome</keyword>
<dbReference type="PROSITE" id="PS51464">
    <property type="entry name" value="SIS"/>
    <property type="match status" value="1"/>
</dbReference>
<dbReference type="PANTHER" id="PTHR30390:SF6">
    <property type="entry name" value="DNAA INITIATOR-ASSOCIATING PROTEIN DIAA"/>
    <property type="match status" value="1"/>
</dbReference>
<feature type="domain" description="SIS" evidence="1">
    <location>
        <begin position="26"/>
        <end position="186"/>
    </location>
</feature>
<organism evidence="2 3">
    <name type="scientific">Acidithrix ferrooxidans</name>
    <dbReference type="NCBI Taxonomy" id="1280514"/>
    <lineage>
        <taxon>Bacteria</taxon>
        <taxon>Bacillati</taxon>
        <taxon>Actinomycetota</taxon>
        <taxon>Acidimicrobiia</taxon>
        <taxon>Acidimicrobiales</taxon>
        <taxon>Acidimicrobiaceae</taxon>
        <taxon>Acidithrix</taxon>
    </lineage>
</organism>
<accession>A0A0D8HG17</accession>
<dbReference type="GO" id="GO:0097367">
    <property type="term" value="F:carbohydrate derivative binding"/>
    <property type="evidence" value="ECO:0007669"/>
    <property type="project" value="InterPro"/>
</dbReference>
<dbReference type="EC" id="5.3.1.28" evidence="2"/>